<dbReference type="AlphaFoldDB" id="A0A2Z4GEU8"/>
<evidence type="ECO:0000259" key="3">
    <source>
        <dbReference type="Pfam" id="PF13478"/>
    </source>
</evidence>
<evidence type="ECO:0000313" key="4">
    <source>
        <dbReference type="EMBL" id="AWV99720.1"/>
    </source>
</evidence>
<proteinExistence type="predicted"/>
<dbReference type="Proteomes" id="UP000249873">
    <property type="component" value="Chromosome"/>
</dbReference>
<dbReference type="PANTHER" id="PTHR30388:SF6">
    <property type="entry name" value="XANTHINE DEHYDROGENASE SUBUNIT A-RELATED"/>
    <property type="match status" value="1"/>
</dbReference>
<sequence>MKEIRSILKTYAQKAPSEKVALATVVRVEGSSYRRMGARMLVSENGTWVGGISGGCLEGDALKRARMAILKDRASVITYDTSTDDHHQIGVGLGCNGIIDVLFTPIDENDPNNAIAVLNSTNQTPRKVRKLISVTSSDDKKLLGKLLEFTGIESLKILDGSTDIEKLKKQIQQLEKSKNLVLNEQITLFIEVVPPALQILLFGHQYDLYPLIRQIRELGWDYSVIAPPTKVKDENVIAPENMAELYFDNFTAVIFMSHSLATDKENLSKLSGKKLRYIGMLGPKVRSERILNELAEEGKQIPKELLNHIYAPTGLDIGATNPEEIALSILAEIKTVFSERTGLHLRERQSPIHVRDQPMNFD</sequence>
<evidence type="ECO:0000313" key="5">
    <source>
        <dbReference type="Proteomes" id="UP000249873"/>
    </source>
</evidence>
<organism evidence="4 5">
    <name type="scientific">Arcticibacterium luteifluviistationis</name>
    <dbReference type="NCBI Taxonomy" id="1784714"/>
    <lineage>
        <taxon>Bacteria</taxon>
        <taxon>Pseudomonadati</taxon>
        <taxon>Bacteroidota</taxon>
        <taxon>Cytophagia</taxon>
        <taxon>Cytophagales</taxon>
        <taxon>Leadbetterellaceae</taxon>
        <taxon>Arcticibacterium</taxon>
    </lineage>
</organism>
<dbReference type="PANTHER" id="PTHR30388">
    <property type="entry name" value="ALDEHYDE OXIDOREDUCTASE MOLYBDENUM COFACTOR ASSEMBLY PROTEIN"/>
    <property type="match status" value="1"/>
</dbReference>
<keyword evidence="1" id="KW-0175">Coiled coil</keyword>
<dbReference type="Gene3D" id="3.40.50.720">
    <property type="entry name" value="NAD(P)-binding Rossmann-like Domain"/>
    <property type="match status" value="1"/>
</dbReference>
<reference evidence="4 5" key="1">
    <citation type="submission" date="2018-05" db="EMBL/GenBank/DDBJ databases">
        <title>Complete genome sequence of Arcticibacterium luteifluviistationis SM1504T, a cytophagaceae bacterium isolated from Arctic surface seawater.</title>
        <authorList>
            <person name="Li Y."/>
            <person name="Qin Q.-L."/>
        </authorList>
    </citation>
    <scope>NUCLEOTIDE SEQUENCE [LARGE SCALE GENOMIC DNA]</scope>
    <source>
        <strain evidence="4 5">SM1504</strain>
    </source>
</reference>
<gene>
    <name evidence="4" type="ORF">DJ013_16690</name>
</gene>
<dbReference type="KEGG" id="als:DJ013_16690"/>
<dbReference type="InterPro" id="IPR052698">
    <property type="entry name" value="MoCofactor_Util/Proc"/>
</dbReference>
<dbReference type="OrthoDB" id="9773039at2"/>
<feature type="domain" description="XdhC Rossmann" evidence="3">
    <location>
        <begin position="200"/>
        <end position="333"/>
    </location>
</feature>
<dbReference type="Pfam" id="PF02625">
    <property type="entry name" value="XdhC_CoxI"/>
    <property type="match status" value="1"/>
</dbReference>
<keyword evidence="5" id="KW-1185">Reference proteome</keyword>
<dbReference type="InterPro" id="IPR027051">
    <property type="entry name" value="XdhC_Rossmann_dom"/>
</dbReference>
<accession>A0A2Z4GEU8</accession>
<dbReference type="InterPro" id="IPR003777">
    <property type="entry name" value="XdhC_CoxI"/>
</dbReference>
<dbReference type="Pfam" id="PF13478">
    <property type="entry name" value="XdhC_C"/>
    <property type="match status" value="1"/>
</dbReference>
<feature type="coiled-coil region" evidence="1">
    <location>
        <begin position="157"/>
        <end position="184"/>
    </location>
</feature>
<protein>
    <submittedName>
        <fullName evidence="4">XshC-Cox1 family protein</fullName>
    </submittedName>
</protein>
<dbReference type="RefSeq" id="WP_111373088.1">
    <property type="nucleotide sequence ID" value="NZ_CP029480.1"/>
</dbReference>
<evidence type="ECO:0000259" key="2">
    <source>
        <dbReference type="Pfam" id="PF02625"/>
    </source>
</evidence>
<evidence type="ECO:0000256" key="1">
    <source>
        <dbReference type="SAM" id="Coils"/>
    </source>
</evidence>
<feature type="domain" description="XdhC- CoxI" evidence="2">
    <location>
        <begin position="17"/>
        <end position="80"/>
    </location>
</feature>
<name>A0A2Z4GEU8_9BACT</name>
<dbReference type="EMBL" id="CP029480">
    <property type="protein sequence ID" value="AWV99720.1"/>
    <property type="molecule type" value="Genomic_DNA"/>
</dbReference>